<dbReference type="PANTHER" id="PTHR37716:SF1">
    <property type="entry name" value="OS07G0568900 PROTEIN"/>
    <property type="match status" value="1"/>
</dbReference>
<dbReference type="EMBL" id="GDJX01003224">
    <property type="protein sequence ID" value="JAT64712.1"/>
    <property type="molecule type" value="Transcribed_RNA"/>
</dbReference>
<evidence type="ECO:0000256" key="1">
    <source>
        <dbReference type="SAM" id="MobiDB-lite"/>
    </source>
</evidence>
<proteinExistence type="predicted"/>
<feature type="non-terminal residue" evidence="3">
    <location>
        <position position="1"/>
    </location>
</feature>
<gene>
    <name evidence="3" type="primary">COB_2</name>
    <name evidence="3" type="ORF">g.33202</name>
</gene>
<dbReference type="GO" id="GO:0009535">
    <property type="term" value="C:chloroplast thylakoid membrane"/>
    <property type="evidence" value="ECO:0007669"/>
    <property type="project" value="TreeGrafter"/>
</dbReference>
<evidence type="ECO:0000256" key="2">
    <source>
        <dbReference type="SAM" id="Phobius"/>
    </source>
</evidence>
<sequence length="202" mass="22208">KVRRGVGMPLLLRPVLLSCSQSPSPSLLSLLPSRTPVSATTFCPSPPHFHDGNTIDNGGYSSTNRRRARRWGAVERESEFEIDRDKAREALEKLDQQLKALSDKETAQPKRRASSPSSSSYLDSDPDRNQMIGMRTEEMPEISGSYLAYSAVVLLIVTIINNILFYVFVKPSVDGEEPAPTIVKKAPSSVTAQQAPPLSELP</sequence>
<feature type="region of interest" description="Disordered" evidence="1">
    <location>
        <begin position="178"/>
        <end position="202"/>
    </location>
</feature>
<keyword evidence="2" id="KW-1133">Transmembrane helix</keyword>
<feature type="region of interest" description="Disordered" evidence="1">
    <location>
        <begin position="100"/>
        <end position="129"/>
    </location>
</feature>
<evidence type="ECO:0000313" key="3">
    <source>
        <dbReference type="EMBL" id="JAT64712.1"/>
    </source>
</evidence>
<feature type="region of interest" description="Disordered" evidence="1">
    <location>
        <begin position="49"/>
        <end position="68"/>
    </location>
</feature>
<keyword evidence="2" id="KW-0812">Transmembrane</keyword>
<feature type="compositionally biased region" description="Polar residues" evidence="1">
    <location>
        <begin position="54"/>
        <end position="63"/>
    </location>
</feature>
<organism evidence="3">
    <name type="scientific">Anthurium amnicola</name>
    <dbReference type="NCBI Taxonomy" id="1678845"/>
    <lineage>
        <taxon>Eukaryota</taxon>
        <taxon>Viridiplantae</taxon>
        <taxon>Streptophyta</taxon>
        <taxon>Embryophyta</taxon>
        <taxon>Tracheophyta</taxon>
        <taxon>Spermatophyta</taxon>
        <taxon>Magnoliopsida</taxon>
        <taxon>Liliopsida</taxon>
        <taxon>Araceae</taxon>
        <taxon>Pothoideae</taxon>
        <taxon>Potheae</taxon>
        <taxon>Anthurium</taxon>
    </lineage>
</organism>
<dbReference type="AlphaFoldDB" id="A0A1D1ZCS1"/>
<keyword evidence="2" id="KW-0472">Membrane</keyword>
<protein>
    <submittedName>
        <fullName evidence="3">Cytochrome b</fullName>
    </submittedName>
</protein>
<name>A0A1D1ZCS1_9ARAE</name>
<feature type="transmembrane region" description="Helical" evidence="2">
    <location>
        <begin position="146"/>
        <end position="169"/>
    </location>
</feature>
<reference evidence="3" key="1">
    <citation type="submission" date="2015-07" db="EMBL/GenBank/DDBJ databases">
        <title>Transcriptome Assembly of Anthurium amnicola.</title>
        <authorList>
            <person name="Suzuki J."/>
        </authorList>
    </citation>
    <scope>NUCLEOTIDE SEQUENCE</scope>
</reference>
<accession>A0A1D1ZCS1</accession>
<dbReference type="PANTHER" id="PTHR37716">
    <property type="entry name" value="OS07G0568900 PROTEIN"/>
    <property type="match status" value="1"/>
</dbReference>
<feature type="compositionally biased region" description="Low complexity" evidence="1">
    <location>
        <begin position="114"/>
        <end position="123"/>
    </location>
</feature>